<dbReference type="AlphaFoldDB" id="A0A4Y2IK49"/>
<comment type="caution">
    <text evidence="1">The sequence shown here is derived from an EMBL/GenBank/DDBJ whole genome shotgun (WGS) entry which is preliminary data.</text>
</comment>
<accession>A0A4Y2IK49</accession>
<dbReference type="EMBL" id="BGPR01002738">
    <property type="protein sequence ID" value="GBM78183.1"/>
    <property type="molecule type" value="Genomic_DNA"/>
</dbReference>
<proteinExistence type="predicted"/>
<organism evidence="1 2">
    <name type="scientific">Araneus ventricosus</name>
    <name type="common">Orbweaver spider</name>
    <name type="synonym">Epeira ventricosa</name>
    <dbReference type="NCBI Taxonomy" id="182803"/>
    <lineage>
        <taxon>Eukaryota</taxon>
        <taxon>Metazoa</taxon>
        <taxon>Ecdysozoa</taxon>
        <taxon>Arthropoda</taxon>
        <taxon>Chelicerata</taxon>
        <taxon>Arachnida</taxon>
        <taxon>Araneae</taxon>
        <taxon>Araneomorphae</taxon>
        <taxon>Entelegynae</taxon>
        <taxon>Araneoidea</taxon>
        <taxon>Araneidae</taxon>
        <taxon>Araneus</taxon>
    </lineage>
</organism>
<evidence type="ECO:0000313" key="1">
    <source>
        <dbReference type="EMBL" id="GBM78183.1"/>
    </source>
</evidence>
<gene>
    <name evidence="1" type="ORF">AVEN_40495_1</name>
</gene>
<protein>
    <submittedName>
        <fullName evidence="1">Uncharacterized protein</fullName>
    </submittedName>
</protein>
<name>A0A4Y2IK49_ARAVE</name>
<keyword evidence="2" id="KW-1185">Reference proteome</keyword>
<evidence type="ECO:0000313" key="2">
    <source>
        <dbReference type="Proteomes" id="UP000499080"/>
    </source>
</evidence>
<sequence>MWTLLVIRASKVTMVLYLAIQECLYAAGLMENRFLWPWPLVTWIAPYTERLLLALCCSQSEGQFAGFHTLACCASSTVIICTERPTLGLDGQRDLDIANISLLFLTTP</sequence>
<dbReference type="Proteomes" id="UP000499080">
    <property type="component" value="Unassembled WGS sequence"/>
</dbReference>
<reference evidence="1 2" key="1">
    <citation type="journal article" date="2019" name="Sci. Rep.">
        <title>Orb-weaving spider Araneus ventricosus genome elucidates the spidroin gene catalogue.</title>
        <authorList>
            <person name="Kono N."/>
            <person name="Nakamura H."/>
            <person name="Ohtoshi R."/>
            <person name="Moran D.A.P."/>
            <person name="Shinohara A."/>
            <person name="Yoshida Y."/>
            <person name="Fujiwara M."/>
            <person name="Mori M."/>
            <person name="Tomita M."/>
            <person name="Arakawa K."/>
        </authorList>
    </citation>
    <scope>NUCLEOTIDE SEQUENCE [LARGE SCALE GENOMIC DNA]</scope>
</reference>